<dbReference type="RefSeq" id="YP_010097689.1">
    <property type="nucleotide sequence ID" value="NC_055760.1"/>
</dbReference>
<sequence>MANNYIKMLTDYNTTHFSCNNCPAKLVNYGQEYICKGIGNINSNTMIIYPTYISINRNKFNELTDIICNAYFNKYGISALEHIYITPVIKCYIKETPYDITGAILEKCAIKTISEYINHGYPNKIICLGDSKDIAMLFPKQASIIYKIPCKYLIFSKNDNTHKNAFISELINIL</sequence>
<dbReference type="Proteomes" id="UP000257554">
    <property type="component" value="Segment"/>
</dbReference>
<evidence type="ECO:0000313" key="1">
    <source>
        <dbReference type="EMBL" id="AXH74520.1"/>
    </source>
</evidence>
<protein>
    <submittedName>
        <fullName evidence="1">Uncharacterized protein</fullName>
    </submittedName>
</protein>
<dbReference type="GeneID" id="76971884"/>
<name>A0A345MT20_9CAUD</name>
<dbReference type="EMBL" id="MH616963">
    <property type="protein sequence ID" value="AXH74520.1"/>
    <property type="molecule type" value="Genomic_DNA"/>
</dbReference>
<accession>A0A345MT20</accession>
<keyword evidence="2" id="KW-1185">Reference proteome</keyword>
<organism evidence="1 2">
    <name type="scientific">crAssphage sp. isolate ctbg_1</name>
    <dbReference type="NCBI Taxonomy" id="2989854"/>
    <lineage>
        <taxon>Viruses</taxon>
        <taxon>Duplodnaviria</taxon>
        <taxon>Heunggongvirae</taxon>
        <taxon>Uroviricota</taxon>
        <taxon>Caudoviricetes</taxon>
        <taxon>Crassvirales</taxon>
        <taxon>Intestiviridae</taxon>
        <taxon>Crudevirinae</taxon>
        <taxon>Whopevirus</taxon>
        <taxon>Whopevirus animalis</taxon>
    </lineage>
</organism>
<proteinExistence type="predicted"/>
<evidence type="ECO:0000313" key="2">
    <source>
        <dbReference type="Proteomes" id="UP000257554"/>
    </source>
</evidence>
<reference evidence="1 2" key="1">
    <citation type="submission" date="2018-07" db="EMBL/GenBank/DDBJ databases">
        <title>Uncovering a Universe of Circular DNA Viruses in Animal Metagenomes.</title>
        <authorList>
            <person name="Tisza M."/>
            <person name="Buck C."/>
            <person name="Pastrana D."/>
            <person name="Welch N."/>
            <person name="Peretti A."/>
        </authorList>
    </citation>
    <scope>NUCLEOTIDE SEQUENCE [LARGE SCALE GENOMIC DNA]</scope>
    <source>
        <strain evidence="1">Ctbg_1</strain>
    </source>
</reference>